<dbReference type="EMBL" id="MZMU01000019">
    <property type="protein sequence ID" value="RXT18776.1"/>
    <property type="molecule type" value="Genomic_DNA"/>
</dbReference>
<dbReference type="AlphaFoldDB" id="A0A4Q1TJX1"/>
<dbReference type="Proteomes" id="UP000290767">
    <property type="component" value="Unassembled WGS sequence"/>
</dbReference>
<gene>
    <name evidence="2" type="ORF">B5P46_28205</name>
</gene>
<feature type="transmembrane region" description="Helical" evidence="1">
    <location>
        <begin position="9"/>
        <end position="32"/>
    </location>
</feature>
<reference evidence="2 3" key="1">
    <citation type="submission" date="2017-03" db="EMBL/GenBank/DDBJ databases">
        <authorList>
            <person name="Safronova V.I."/>
            <person name="Sazanova A.L."/>
            <person name="Chirak E.R."/>
        </authorList>
    </citation>
    <scope>NUCLEOTIDE SEQUENCE [LARGE SCALE GENOMIC DNA]</scope>
    <source>
        <strain evidence="2 3">Tri-43</strain>
    </source>
</reference>
<organism evidence="2 3">
    <name type="scientific">Rhizobium leguminosarum</name>
    <dbReference type="NCBI Taxonomy" id="384"/>
    <lineage>
        <taxon>Bacteria</taxon>
        <taxon>Pseudomonadati</taxon>
        <taxon>Pseudomonadota</taxon>
        <taxon>Alphaproteobacteria</taxon>
        <taxon>Hyphomicrobiales</taxon>
        <taxon>Rhizobiaceae</taxon>
        <taxon>Rhizobium/Agrobacterium group</taxon>
        <taxon>Rhizobium</taxon>
    </lineage>
</organism>
<keyword evidence="1" id="KW-1133">Transmembrane helix</keyword>
<proteinExistence type="predicted"/>
<protein>
    <submittedName>
        <fullName evidence="2">Uncharacterized protein</fullName>
    </submittedName>
</protein>
<accession>A0A4Q1TJX1</accession>
<evidence type="ECO:0000313" key="2">
    <source>
        <dbReference type="EMBL" id="RXT18776.1"/>
    </source>
</evidence>
<evidence type="ECO:0000313" key="3">
    <source>
        <dbReference type="Proteomes" id="UP000290767"/>
    </source>
</evidence>
<dbReference type="Pfam" id="PF25612">
    <property type="entry name" value="DUF7940"/>
    <property type="match status" value="1"/>
</dbReference>
<dbReference type="InterPro" id="IPR057700">
    <property type="entry name" value="DUF7940"/>
</dbReference>
<evidence type="ECO:0000256" key="1">
    <source>
        <dbReference type="SAM" id="Phobius"/>
    </source>
</evidence>
<sequence length="65" mass="7470">MLVHNWRRVLARSLSLWCVYFAGAFELAPYIVPYLDGYIPPWLSIVLPLLSIPARVIDQRLSNGK</sequence>
<name>A0A4Q1TJX1_RHILE</name>
<keyword evidence="1" id="KW-0812">Transmembrane</keyword>
<keyword evidence="1" id="KW-0472">Membrane</keyword>
<comment type="caution">
    <text evidence="2">The sequence shown here is derived from an EMBL/GenBank/DDBJ whole genome shotgun (WGS) entry which is preliminary data.</text>
</comment>